<dbReference type="SUPFAM" id="SSF55120">
    <property type="entry name" value="Pseudouridine synthase"/>
    <property type="match status" value="1"/>
</dbReference>
<dbReference type="EC" id="5.4.99.43" evidence="7"/>
<dbReference type="Pfam" id="PF00849">
    <property type="entry name" value="PseudoU_synth_2"/>
    <property type="match status" value="1"/>
</dbReference>
<evidence type="ECO:0000256" key="7">
    <source>
        <dbReference type="ARBA" id="ARBA00038947"/>
    </source>
</evidence>
<comment type="function">
    <text evidence="6">Pseudouridylate synthase responsible for the pseudouridine-2819 formation in mitochondrial 21S rRNA. May modulate the efficiency or the fidelity of the mitochondrial translation machinery.</text>
</comment>
<reference evidence="15" key="1">
    <citation type="journal article" date="2018" name="Nat. Microbiol.">
        <title>Leveraging single-cell genomics to expand the fungal tree of life.</title>
        <authorList>
            <person name="Ahrendt S.R."/>
            <person name="Quandt C.A."/>
            <person name="Ciobanu D."/>
            <person name="Clum A."/>
            <person name="Salamov A."/>
            <person name="Andreopoulos B."/>
            <person name="Cheng J.F."/>
            <person name="Woyke T."/>
            <person name="Pelin A."/>
            <person name="Henrissat B."/>
            <person name="Reynolds N.K."/>
            <person name="Benny G.L."/>
            <person name="Smith M.E."/>
            <person name="James T.Y."/>
            <person name="Grigoriev I.V."/>
        </authorList>
    </citation>
    <scope>NUCLEOTIDE SEQUENCE [LARGE SCALE GENOMIC DNA]</scope>
    <source>
        <strain evidence="15">Benny S71-1</strain>
    </source>
</reference>
<dbReference type="GO" id="GO:0000455">
    <property type="term" value="P:enzyme-directed rRNA pseudouridine synthesis"/>
    <property type="evidence" value="ECO:0007669"/>
    <property type="project" value="TreeGrafter"/>
</dbReference>
<protein>
    <recommendedName>
        <fullName evidence="8">21S rRNA pseudouridine(2819) synthase</fullName>
        <ecNumber evidence="7">5.4.99.43</ecNumber>
    </recommendedName>
    <alternativeName>
        <fullName evidence="10">Pseudouridine synthase 5</fullName>
    </alternativeName>
    <alternativeName>
        <fullName evidence="9">Pseudouridylate synthase PUS5</fullName>
    </alternativeName>
    <alternativeName>
        <fullName evidence="11">Uracil hydrolyase PUS5</fullName>
    </alternativeName>
</protein>
<comment type="subcellular location">
    <subcellularLocation>
        <location evidence="1">Mitochondrion</location>
    </subcellularLocation>
</comment>
<dbReference type="GO" id="GO:0003723">
    <property type="term" value="F:RNA binding"/>
    <property type="evidence" value="ECO:0007669"/>
    <property type="project" value="InterPro"/>
</dbReference>
<dbReference type="OrthoDB" id="428658at2759"/>
<organism evidence="14 15">
    <name type="scientific">Syncephalis pseudoplumigaleata</name>
    <dbReference type="NCBI Taxonomy" id="1712513"/>
    <lineage>
        <taxon>Eukaryota</taxon>
        <taxon>Fungi</taxon>
        <taxon>Fungi incertae sedis</taxon>
        <taxon>Zoopagomycota</taxon>
        <taxon>Zoopagomycotina</taxon>
        <taxon>Zoopagomycetes</taxon>
        <taxon>Zoopagales</taxon>
        <taxon>Piptocephalidaceae</taxon>
        <taxon>Syncephalis</taxon>
    </lineage>
</organism>
<dbReference type="InterPro" id="IPR050188">
    <property type="entry name" value="RluA_PseudoU_synthase"/>
</dbReference>
<feature type="domain" description="Pseudouridine synthase RsuA/RluA-like" evidence="13">
    <location>
        <begin position="10"/>
        <end position="56"/>
    </location>
</feature>
<evidence type="ECO:0000256" key="8">
    <source>
        <dbReference type="ARBA" id="ARBA00040626"/>
    </source>
</evidence>
<dbReference type="InterPro" id="IPR020103">
    <property type="entry name" value="PsdUridine_synth_cat_dom_sf"/>
</dbReference>
<evidence type="ECO:0000313" key="14">
    <source>
        <dbReference type="EMBL" id="RKP23256.1"/>
    </source>
</evidence>
<evidence type="ECO:0000256" key="6">
    <source>
        <dbReference type="ARBA" id="ARBA00037513"/>
    </source>
</evidence>
<keyword evidence="3" id="KW-0496">Mitochondrion</keyword>
<gene>
    <name evidence="14" type="ORF">SYNPS1DRAFT_24735</name>
</gene>
<evidence type="ECO:0000256" key="1">
    <source>
        <dbReference type="ARBA" id="ARBA00004173"/>
    </source>
</evidence>
<evidence type="ECO:0000259" key="13">
    <source>
        <dbReference type="Pfam" id="PF00849"/>
    </source>
</evidence>
<evidence type="ECO:0000256" key="9">
    <source>
        <dbReference type="ARBA" id="ARBA00041561"/>
    </source>
</evidence>
<dbReference type="InterPro" id="IPR006145">
    <property type="entry name" value="PsdUridine_synth_RsuA/RluA"/>
</dbReference>
<comment type="similarity">
    <text evidence="2">Belongs to the pseudouridine synthase RluA family.</text>
</comment>
<keyword evidence="15" id="KW-1185">Reference proteome</keyword>
<dbReference type="AlphaFoldDB" id="A0A4P9YTK3"/>
<dbReference type="EMBL" id="KZ991164">
    <property type="protein sequence ID" value="RKP23256.1"/>
    <property type="molecule type" value="Genomic_DNA"/>
</dbReference>
<evidence type="ECO:0000256" key="5">
    <source>
        <dbReference type="ARBA" id="ARBA00036927"/>
    </source>
</evidence>
<dbReference type="Proteomes" id="UP000278143">
    <property type="component" value="Unassembled WGS sequence"/>
</dbReference>
<comment type="catalytic activity">
    <reaction evidence="5">
        <text>uridine(2819) in 21S rRNA = pseudouridine(2819) in 21S rRNA</text>
        <dbReference type="Rhea" id="RHEA:42556"/>
        <dbReference type="Rhea" id="RHEA-COMP:10113"/>
        <dbReference type="Rhea" id="RHEA-COMP:10114"/>
        <dbReference type="ChEBI" id="CHEBI:65314"/>
        <dbReference type="ChEBI" id="CHEBI:65315"/>
        <dbReference type="EC" id="5.4.99.43"/>
    </reaction>
</comment>
<accession>A0A4P9YTK3</accession>
<feature type="region of interest" description="Disordered" evidence="12">
    <location>
        <begin position="113"/>
        <end position="134"/>
    </location>
</feature>
<evidence type="ECO:0000256" key="2">
    <source>
        <dbReference type="ARBA" id="ARBA00010876"/>
    </source>
</evidence>
<evidence type="ECO:0000256" key="11">
    <source>
        <dbReference type="ARBA" id="ARBA00042700"/>
    </source>
</evidence>
<keyword evidence="4" id="KW-0413">Isomerase</keyword>
<feature type="compositionally biased region" description="Low complexity" evidence="12">
    <location>
        <begin position="119"/>
        <end position="134"/>
    </location>
</feature>
<name>A0A4P9YTK3_9FUNG</name>
<evidence type="ECO:0000256" key="4">
    <source>
        <dbReference type="ARBA" id="ARBA00023235"/>
    </source>
</evidence>
<proteinExistence type="inferred from homology"/>
<evidence type="ECO:0000256" key="12">
    <source>
        <dbReference type="SAM" id="MobiDB-lite"/>
    </source>
</evidence>
<evidence type="ECO:0000313" key="15">
    <source>
        <dbReference type="Proteomes" id="UP000278143"/>
    </source>
</evidence>
<dbReference type="GO" id="GO:0005739">
    <property type="term" value="C:mitochondrion"/>
    <property type="evidence" value="ECO:0007669"/>
    <property type="project" value="UniProtKB-SubCell"/>
</dbReference>
<dbReference type="Gene3D" id="3.30.2350.10">
    <property type="entry name" value="Pseudouridine synthase"/>
    <property type="match status" value="1"/>
</dbReference>
<dbReference type="PANTHER" id="PTHR21600">
    <property type="entry name" value="MITOCHONDRIAL RNA PSEUDOURIDINE SYNTHASE"/>
    <property type="match status" value="1"/>
</dbReference>
<dbReference type="GO" id="GO:0160143">
    <property type="term" value="F:21S rRNA pseudouridine(2819) synthase activity"/>
    <property type="evidence" value="ECO:0007669"/>
    <property type="project" value="UniProtKB-EC"/>
</dbReference>
<evidence type="ECO:0000256" key="3">
    <source>
        <dbReference type="ARBA" id="ARBA00023128"/>
    </source>
</evidence>
<sequence length="134" mass="14994">MEAVQVADGTEKEKWDAVTEYEVVERREDVHARPASFLRLWPKTGRKHQLRAHCAQILRAPITGDRKYGYVILGPMAGWFDPVANVPPTPTVITAPLPIYLQPMEPMLKKLDQKRAAETTDATTQKAAQETATA</sequence>
<evidence type="ECO:0000256" key="10">
    <source>
        <dbReference type="ARBA" id="ARBA00041978"/>
    </source>
</evidence>
<dbReference type="PANTHER" id="PTHR21600:SF81">
    <property type="entry name" value="21S RRNA PSEUDOURIDINE(2819) SYNTHASE"/>
    <property type="match status" value="1"/>
</dbReference>